<proteinExistence type="predicted"/>
<organism evidence="4 5">
    <name type="scientific">Durusdinium trenchii</name>
    <dbReference type="NCBI Taxonomy" id="1381693"/>
    <lineage>
        <taxon>Eukaryota</taxon>
        <taxon>Sar</taxon>
        <taxon>Alveolata</taxon>
        <taxon>Dinophyceae</taxon>
        <taxon>Suessiales</taxon>
        <taxon>Symbiodiniaceae</taxon>
        <taxon>Durusdinium</taxon>
    </lineage>
</organism>
<sequence>GEDGSVEESLAVPVGRIGHLIGKGGKNIQDLEKLTGARLRVLPAANDEEDEQRLLVSGTPKAVDLAKKHLRKYIPTLPDEVTASGVPERRKTETAAEPPAEPSPGESLRGRRAQAAEVLEAAGRARNSLKEVARSRSSSTSSRTRVKRLRERKKGISLEEYQVMLRKQKELDAAAAKAEEMAESARAFARRVAEEDRQREEVWDDDLKGMRMEISEVRRLRVEGLGHFLKTFDADVVTDLITKPRITPDDLTAAKTAFAGGRPR</sequence>
<evidence type="ECO:0000313" key="4">
    <source>
        <dbReference type="EMBL" id="CAK9103973.1"/>
    </source>
</evidence>
<dbReference type="Pfam" id="PF00013">
    <property type="entry name" value="KH_1"/>
    <property type="match status" value="1"/>
</dbReference>
<feature type="region of interest" description="Disordered" evidence="2">
    <location>
        <begin position="76"/>
        <end position="148"/>
    </location>
</feature>
<accession>A0ABP0RWI0</accession>
<comment type="caution">
    <text evidence="4">The sequence shown here is derived from an EMBL/GenBank/DDBJ whole genome shotgun (WGS) entry which is preliminary data.</text>
</comment>
<reference evidence="4 5" key="1">
    <citation type="submission" date="2024-02" db="EMBL/GenBank/DDBJ databases">
        <authorList>
            <person name="Chen Y."/>
            <person name="Shah S."/>
            <person name="Dougan E. K."/>
            <person name="Thang M."/>
            <person name="Chan C."/>
        </authorList>
    </citation>
    <scope>NUCLEOTIDE SEQUENCE [LARGE SCALE GENOMIC DNA]</scope>
</reference>
<evidence type="ECO:0000256" key="1">
    <source>
        <dbReference type="PROSITE-ProRule" id="PRU00117"/>
    </source>
</evidence>
<dbReference type="CDD" id="cd00105">
    <property type="entry name" value="KH-I"/>
    <property type="match status" value="1"/>
</dbReference>
<protein>
    <recommendedName>
        <fullName evidence="3">K Homology domain-containing protein</fullName>
    </recommendedName>
</protein>
<dbReference type="InterPro" id="IPR004087">
    <property type="entry name" value="KH_dom"/>
</dbReference>
<dbReference type="InterPro" id="IPR036612">
    <property type="entry name" value="KH_dom_type_1_sf"/>
</dbReference>
<evidence type="ECO:0000313" key="5">
    <source>
        <dbReference type="Proteomes" id="UP001642484"/>
    </source>
</evidence>
<dbReference type="EMBL" id="CAXAMN010026572">
    <property type="protein sequence ID" value="CAK9103973.1"/>
    <property type="molecule type" value="Genomic_DNA"/>
</dbReference>
<dbReference type="SUPFAM" id="SSF54791">
    <property type="entry name" value="Eukaryotic type KH-domain (KH-domain type I)"/>
    <property type="match status" value="1"/>
</dbReference>
<feature type="non-terminal residue" evidence="4">
    <location>
        <position position="1"/>
    </location>
</feature>
<dbReference type="Proteomes" id="UP001642484">
    <property type="component" value="Unassembled WGS sequence"/>
</dbReference>
<keyword evidence="5" id="KW-1185">Reference proteome</keyword>
<dbReference type="InterPro" id="IPR004088">
    <property type="entry name" value="KH_dom_type_1"/>
</dbReference>
<keyword evidence="1" id="KW-0694">RNA-binding</keyword>
<evidence type="ECO:0000259" key="3">
    <source>
        <dbReference type="SMART" id="SM00322"/>
    </source>
</evidence>
<name>A0ABP0RWI0_9DINO</name>
<gene>
    <name evidence="4" type="ORF">CCMP2556_LOCUS48774</name>
</gene>
<dbReference type="SMART" id="SM00322">
    <property type="entry name" value="KH"/>
    <property type="match status" value="1"/>
</dbReference>
<dbReference type="PROSITE" id="PS50084">
    <property type="entry name" value="KH_TYPE_1"/>
    <property type="match status" value="1"/>
</dbReference>
<dbReference type="Gene3D" id="3.30.1370.10">
    <property type="entry name" value="K Homology domain, type 1"/>
    <property type="match status" value="1"/>
</dbReference>
<feature type="domain" description="K Homology" evidence="3">
    <location>
        <begin position="4"/>
        <end position="75"/>
    </location>
</feature>
<evidence type="ECO:0000256" key="2">
    <source>
        <dbReference type="SAM" id="MobiDB-lite"/>
    </source>
</evidence>